<keyword evidence="4" id="KW-0408">Iron</keyword>
<dbReference type="GO" id="GO:0051539">
    <property type="term" value="F:4 iron, 4 sulfur cluster binding"/>
    <property type="evidence" value="ECO:0007669"/>
    <property type="project" value="UniProtKB-KW"/>
</dbReference>
<evidence type="ECO:0000313" key="8">
    <source>
        <dbReference type="Proteomes" id="UP000006250"/>
    </source>
</evidence>
<dbReference type="Proteomes" id="UP000006250">
    <property type="component" value="Unassembled WGS sequence"/>
</dbReference>
<keyword evidence="2" id="KW-0479">Metal-binding</keyword>
<evidence type="ECO:0000256" key="4">
    <source>
        <dbReference type="ARBA" id="ARBA00023004"/>
    </source>
</evidence>
<dbReference type="EMBL" id="AECZ01000013">
    <property type="protein sequence ID" value="EFL51085.1"/>
    <property type="molecule type" value="Genomic_DNA"/>
</dbReference>
<evidence type="ECO:0000256" key="2">
    <source>
        <dbReference type="ARBA" id="ARBA00022723"/>
    </source>
</evidence>
<dbReference type="PROSITE" id="PS00198">
    <property type="entry name" value="4FE4S_FER_1"/>
    <property type="match status" value="2"/>
</dbReference>
<sequence>MSQLSQLIGEAYTGLKSLVIGLGVTGKALCEPGVTVIYPKEEVDNLATFRGHVELIGKDEDPAVARCVACGACVKACPSNCISVLCPVPVKEGEADTGKLGPAPQKGSKTPAKFIVDFSLCSLCGQCARACPVDSLRFCHDAYMVAFDRKAFEFELVSRLREQAADAAPGSAVKDAETADTPAA</sequence>
<dbReference type="OrthoDB" id="9808559at2"/>
<keyword evidence="5" id="KW-0411">Iron-sulfur</keyword>
<dbReference type="Gene3D" id="3.30.70.3270">
    <property type="match status" value="1"/>
</dbReference>
<evidence type="ECO:0000313" key="7">
    <source>
        <dbReference type="EMBL" id="EFL51085.1"/>
    </source>
</evidence>
<evidence type="ECO:0000256" key="5">
    <source>
        <dbReference type="ARBA" id="ARBA00023014"/>
    </source>
</evidence>
<comment type="caution">
    <text evidence="7">The sequence shown here is derived from an EMBL/GenBank/DDBJ whole genome shotgun (WGS) entry which is preliminary data.</text>
</comment>
<dbReference type="GO" id="GO:0046872">
    <property type="term" value="F:metal ion binding"/>
    <property type="evidence" value="ECO:0007669"/>
    <property type="project" value="UniProtKB-KW"/>
</dbReference>
<gene>
    <name evidence="7" type="ORF">DesfrDRAFT_2244</name>
</gene>
<dbReference type="STRING" id="596151.DesfrDRAFT_2244"/>
<evidence type="ECO:0000256" key="1">
    <source>
        <dbReference type="ARBA" id="ARBA00022485"/>
    </source>
</evidence>
<accession>E1JX11</accession>
<dbReference type="SUPFAM" id="SSF54862">
    <property type="entry name" value="4Fe-4S ferredoxins"/>
    <property type="match status" value="1"/>
</dbReference>
<evidence type="ECO:0000256" key="3">
    <source>
        <dbReference type="ARBA" id="ARBA00022737"/>
    </source>
</evidence>
<organism evidence="7 8">
    <name type="scientific">Solidesulfovibrio fructosivorans JJ]</name>
    <dbReference type="NCBI Taxonomy" id="596151"/>
    <lineage>
        <taxon>Bacteria</taxon>
        <taxon>Pseudomonadati</taxon>
        <taxon>Thermodesulfobacteriota</taxon>
        <taxon>Desulfovibrionia</taxon>
        <taxon>Desulfovibrionales</taxon>
        <taxon>Desulfovibrionaceae</taxon>
        <taxon>Solidesulfovibrio</taxon>
    </lineage>
</organism>
<dbReference type="InterPro" id="IPR017896">
    <property type="entry name" value="4Fe4S_Fe-S-bd"/>
</dbReference>
<feature type="domain" description="4Fe-4S ferredoxin-type" evidence="6">
    <location>
        <begin position="112"/>
        <end position="141"/>
    </location>
</feature>
<keyword evidence="8" id="KW-1185">Reference proteome</keyword>
<protein>
    <submittedName>
        <fullName evidence="7">4Fe-4S ferredoxin iron-sulfur binding domain protein</fullName>
    </submittedName>
</protein>
<dbReference type="GO" id="GO:0016020">
    <property type="term" value="C:membrane"/>
    <property type="evidence" value="ECO:0007669"/>
    <property type="project" value="InterPro"/>
</dbReference>
<dbReference type="InterPro" id="IPR017900">
    <property type="entry name" value="4Fe4S_Fe_S_CS"/>
</dbReference>
<dbReference type="PROSITE" id="PS51379">
    <property type="entry name" value="4FE4S_FER_2"/>
    <property type="match status" value="2"/>
</dbReference>
<reference evidence="7 8" key="1">
    <citation type="submission" date="2010-08" db="EMBL/GenBank/DDBJ databases">
        <title>The draft genome of Desulfovibrio fructosovorans JJ.</title>
        <authorList>
            <consortium name="US DOE Joint Genome Institute (JGI-PGF)"/>
            <person name="Lucas S."/>
            <person name="Copeland A."/>
            <person name="Lapidus A."/>
            <person name="Cheng J.-F."/>
            <person name="Bruce D."/>
            <person name="Goodwin L."/>
            <person name="Pitluck S."/>
            <person name="Land M.L."/>
            <person name="Hauser L."/>
            <person name="Chang Y.-J."/>
            <person name="Jeffries C."/>
            <person name="Wall J.D."/>
            <person name="Stahl D.A."/>
            <person name="Arkin A.P."/>
            <person name="Dehal P."/>
            <person name="Stolyar S.M."/>
            <person name="Hazen T.C."/>
            <person name="Woyke T.J."/>
        </authorList>
    </citation>
    <scope>NUCLEOTIDE SEQUENCE [LARGE SCALE GENOMIC DNA]</scope>
    <source>
        <strain evidence="7 8">JJ</strain>
    </source>
</reference>
<name>E1JX11_SOLFR</name>
<dbReference type="PANTHER" id="PTHR10849">
    <property type="entry name" value="NADH DEHYDROGENASE UBIQUINONE IRON-SULFUR PROTEIN 8, MITOCHONDRIAL"/>
    <property type="match status" value="1"/>
</dbReference>
<dbReference type="eggNOG" id="COG1143">
    <property type="taxonomic scope" value="Bacteria"/>
</dbReference>
<proteinExistence type="predicted"/>
<keyword evidence="1" id="KW-0004">4Fe-4S</keyword>
<dbReference type="GO" id="GO:0016651">
    <property type="term" value="F:oxidoreductase activity, acting on NAD(P)H"/>
    <property type="evidence" value="ECO:0007669"/>
    <property type="project" value="InterPro"/>
</dbReference>
<dbReference type="AlphaFoldDB" id="E1JX11"/>
<dbReference type="Pfam" id="PF12838">
    <property type="entry name" value="Fer4_7"/>
    <property type="match status" value="1"/>
</dbReference>
<dbReference type="InterPro" id="IPR010226">
    <property type="entry name" value="NADH_quinone_OxRdtase_chainI"/>
</dbReference>
<keyword evidence="3" id="KW-0677">Repeat</keyword>
<evidence type="ECO:0000259" key="6">
    <source>
        <dbReference type="PROSITE" id="PS51379"/>
    </source>
</evidence>
<dbReference type="RefSeq" id="WP_005993890.1">
    <property type="nucleotide sequence ID" value="NZ_AECZ01000013.1"/>
</dbReference>
<feature type="domain" description="4Fe-4S ferredoxin-type" evidence="6">
    <location>
        <begin position="56"/>
        <end position="87"/>
    </location>
</feature>